<dbReference type="EC" id="1.-.-.-" evidence="10"/>
<keyword evidence="5 10" id="KW-0274">FAD</keyword>
<dbReference type="PANTHER" id="PTHR43539:SF83">
    <property type="entry name" value="FLAVIN-CONTAINING MONOOXYGENASE"/>
    <property type="match status" value="1"/>
</dbReference>
<evidence type="ECO:0000256" key="6">
    <source>
        <dbReference type="ARBA" id="ARBA00022857"/>
    </source>
</evidence>
<comment type="catalytic activity">
    <reaction evidence="9">
        <text>indole-3-pyruvate + NADPH + O2 + H(+) = (indol-3-yl)acetate + CO2 + NADP(+) + H2O</text>
        <dbReference type="Rhea" id="RHEA:34331"/>
        <dbReference type="ChEBI" id="CHEBI:15377"/>
        <dbReference type="ChEBI" id="CHEBI:15378"/>
        <dbReference type="ChEBI" id="CHEBI:15379"/>
        <dbReference type="ChEBI" id="CHEBI:16526"/>
        <dbReference type="ChEBI" id="CHEBI:17640"/>
        <dbReference type="ChEBI" id="CHEBI:30854"/>
        <dbReference type="ChEBI" id="CHEBI:57783"/>
        <dbReference type="ChEBI" id="CHEBI:58349"/>
        <dbReference type="EC" id="1.14.13.168"/>
    </reaction>
</comment>
<dbReference type="PANTHER" id="PTHR43539">
    <property type="entry name" value="FLAVIN-BINDING MONOOXYGENASE-LIKE PROTEIN (AFU_ORTHOLOGUE AFUA_4G09220)"/>
    <property type="match status" value="1"/>
</dbReference>
<dbReference type="Proteomes" id="UP001291623">
    <property type="component" value="Unassembled WGS sequence"/>
</dbReference>
<evidence type="ECO:0000256" key="5">
    <source>
        <dbReference type="ARBA" id="ARBA00022827"/>
    </source>
</evidence>
<dbReference type="PRINTS" id="PR00368">
    <property type="entry name" value="FADPNR"/>
</dbReference>
<evidence type="ECO:0000256" key="10">
    <source>
        <dbReference type="RuleBase" id="RU361177"/>
    </source>
</evidence>
<organism evidence="11 12">
    <name type="scientific">Anisodus tanguticus</name>
    <dbReference type="NCBI Taxonomy" id="243964"/>
    <lineage>
        <taxon>Eukaryota</taxon>
        <taxon>Viridiplantae</taxon>
        <taxon>Streptophyta</taxon>
        <taxon>Embryophyta</taxon>
        <taxon>Tracheophyta</taxon>
        <taxon>Spermatophyta</taxon>
        <taxon>Magnoliopsida</taxon>
        <taxon>eudicotyledons</taxon>
        <taxon>Gunneridae</taxon>
        <taxon>Pentapetalae</taxon>
        <taxon>asterids</taxon>
        <taxon>lamiids</taxon>
        <taxon>Solanales</taxon>
        <taxon>Solanaceae</taxon>
        <taxon>Solanoideae</taxon>
        <taxon>Hyoscyameae</taxon>
        <taxon>Anisodus</taxon>
    </lineage>
</organism>
<dbReference type="PROSITE" id="PS51257">
    <property type="entry name" value="PROKAR_LIPOPROTEIN"/>
    <property type="match status" value="1"/>
</dbReference>
<accession>A0AAE1RSJ3</accession>
<dbReference type="InterPro" id="IPR050982">
    <property type="entry name" value="Auxin_biosynth/cation_transpt"/>
</dbReference>
<evidence type="ECO:0000256" key="3">
    <source>
        <dbReference type="ARBA" id="ARBA00009183"/>
    </source>
</evidence>
<name>A0AAE1RSJ3_9SOLA</name>
<keyword evidence="8" id="KW-0073">Auxin biosynthesis</keyword>
<evidence type="ECO:0000256" key="9">
    <source>
        <dbReference type="ARBA" id="ARBA00047707"/>
    </source>
</evidence>
<comment type="caution">
    <text evidence="11">The sequence shown here is derived from an EMBL/GenBank/DDBJ whole genome shotgun (WGS) entry which is preliminary data.</text>
</comment>
<dbReference type="PRINTS" id="PR00469">
    <property type="entry name" value="PNDRDTASEII"/>
</dbReference>
<gene>
    <name evidence="11" type="ORF">RND71_022475</name>
</gene>
<dbReference type="GO" id="GO:0009851">
    <property type="term" value="P:auxin biosynthetic process"/>
    <property type="evidence" value="ECO:0007669"/>
    <property type="project" value="UniProtKB-KW"/>
</dbReference>
<dbReference type="InterPro" id="IPR036188">
    <property type="entry name" value="FAD/NAD-bd_sf"/>
</dbReference>
<keyword evidence="12" id="KW-1185">Reference proteome</keyword>
<evidence type="ECO:0000256" key="8">
    <source>
        <dbReference type="ARBA" id="ARBA00023070"/>
    </source>
</evidence>
<evidence type="ECO:0000313" key="12">
    <source>
        <dbReference type="Proteomes" id="UP001291623"/>
    </source>
</evidence>
<dbReference type="GO" id="GO:0050661">
    <property type="term" value="F:NADP binding"/>
    <property type="evidence" value="ECO:0007669"/>
    <property type="project" value="InterPro"/>
</dbReference>
<comment type="pathway">
    <text evidence="2">Plant hormone metabolism; auxin biosynthesis.</text>
</comment>
<evidence type="ECO:0000313" key="11">
    <source>
        <dbReference type="EMBL" id="KAK4356865.1"/>
    </source>
</evidence>
<evidence type="ECO:0000256" key="7">
    <source>
        <dbReference type="ARBA" id="ARBA00023002"/>
    </source>
</evidence>
<dbReference type="AlphaFoldDB" id="A0AAE1RSJ3"/>
<dbReference type="SUPFAM" id="SSF51905">
    <property type="entry name" value="FAD/NAD(P)-binding domain"/>
    <property type="match status" value="2"/>
</dbReference>
<reference evidence="11" key="1">
    <citation type="submission" date="2023-12" db="EMBL/GenBank/DDBJ databases">
        <title>Genome assembly of Anisodus tanguticus.</title>
        <authorList>
            <person name="Wang Y.-J."/>
        </authorList>
    </citation>
    <scope>NUCLEOTIDE SEQUENCE</scope>
    <source>
        <strain evidence="11">KB-2021</strain>
        <tissue evidence="11">Leaf</tissue>
    </source>
</reference>
<sequence length="423" mass="47548">MVNFAKEEVEVVIVGAGPSGLAVSACLNKLSIKNVVLEKEDCCGYLWKKKTYDRLHLHLPKKFCSLPFMPHATSSPKYLSKNEFIQYLDEYVENFDIKPKFQRCVELAFFNKEEKKWNVNATNVVSGEKEFYACDFLVLATGENNEGYIPKELGLENFKGEIIHSSEYKSGQKYEEKEVLVVGSGNSGMEIAFDLSNYGSNPSIVVRSPVHVLTREMVHTGMLLLKYLPISLVDTVIAKYAKFRFGNLAELGIPQPEEGPFYIKLLEGRSPVIDVGTIDKIKLGEIKVLPGISKIKEHTVVFDNGEEHQFDAIIFATGYKNVATKWLKDHSSIFLDDGTLINEFPNHWKGENGLYCAGYSKRGLADGDTRKILLLAYLREQIKEDDMNDNRAKLAIHSTGRQSIKSNDSFSFLPSLLSACLTT</sequence>
<dbReference type="Pfam" id="PF00743">
    <property type="entry name" value="FMO-like"/>
    <property type="match status" value="1"/>
</dbReference>
<dbReference type="Gene3D" id="3.50.50.60">
    <property type="entry name" value="FAD/NAD(P)-binding domain"/>
    <property type="match status" value="1"/>
</dbReference>
<protein>
    <recommendedName>
        <fullName evidence="10">Flavin-containing monooxygenase</fullName>
        <ecNumber evidence="10">1.-.-.-</ecNumber>
    </recommendedName>
</protein>
<evidence type="ECO:0000256" key="2">
    <source>
        <dbReference type="ARBA" id="ARBA00004814"/>
    </source>
</evidence>
<proteinExistence type="inferred from homology"/>
<keyword evidence="6" id="KW-0521">NADP</keyword>
<dbReference type="EMBL" id="JAVYJV010000012">
    <property type="protein sequence ID" value="KAK4356865.1"/>
    <property type="molecule type" value="Genomic_DNA"/>
</dbReference>
<evidence type="ECO:0000256" key="4">
    <source>
        <dbReference type="ARBA" id="ARBA00022630"/>
    </source>
</evidence>
<evidence type="ECO:0000256" key="1">
    <source>
        <dbReference type="ARBA" id="ARBA00001974"/>
    </source>
</evidence>
<keyword evidence="4 10" id="KW-0285">Flavoprotein</keyword>
<dbReference type="GO" id="GO:0050660">
    <property type="term" value="F:flavin adenine dinucleotide binding"/>
    <property type="evidence" value="ECO:0007669"/>
    <property type="project" value="InterPro"/>
</dbReference>
<dbReference type="InterPro" id="IPR020946">
    <property type="entry name" value="Flavin_mOase-like"/>
</dbReference>
<dbReference type="GO" id="GO:0004499">
    <property type="term" value="F:N,N-dimethylaniline monooxygenase activity"/>
    <property type="evidence" value="ECO:0007669"/>
    <property type="project" value="InterPro"/>
</dbReference>
<keyword evidence="10" id="KW-0503">Monooxygenase</keyword>
<comment type="similarity">
    <text evidence="3 10">Belongs to the FMO family.</text>
</comment>
<dbReference type="GO" id="GO:0103075">
    <property type="term" value="F:indole-3-pyruvate monooxygenase activity"/>
    <property type="evidence" value="ECO:0007669"/>
    <property type="project" value="UniProtKB-EC"/>
</dbReference>
<comment type="cofactor">
    <cofactor evidence="1 10">
        <name>FAD</name>
        <dbReference type="ChEBI" id="CHEBI:57692"/>
    </cofactor>
</comment>
<keyword evidence="7 10" id="KW-0560">Oxidoreductase</keyword>